<dbReference type="SMART" id="SM01377">
    <property type="entry name" value="Ribosomal_L40e"/>
    <property type="match status" value="1"/>
</dbReference>
<feature type="region of interest" description="Disordered" evidence="4">
    <location>
        <begin position="1"/>
        <end position="20"/>
    </location>
</feature>
<dbReference type="InterPro" id="IPR023657">
    <property type="entry name" value="Ribosomal_eL40_arc"/>
</dbReference>
<dbReference type="AlphaFoldDB" id="A0A1G8T916"/>
<dbReference type="InterPro" id="IPR001975">
    <property type="entry name" value="Ribosomal_eL40_dom"/>
</dbReference>
<accession>A0A1G8T916</accession>
<name>A0A1G8T916_9EURY</name>
<evidence type="ECO:0000256" key="1">
    <source>
        <dbReference type="ARBA" id="ARBA00022980"/>
    </source>
</evidence>
<keyword evidence="2 3" id="KW-0687">Ribonucleoprotein</keyword>
<dbReference type="GO" id="GO:1990904">
    <property type="term" value="C:ribonucleoprotein complex"/>
    <property type="evidence" value="ECO:0007669"/>
    <property type="project" value="UniProtKB-KW"/>
</dbReference>
<dbReference type="InterPro" id="IPR011332">
    <property type="entry name" value="Ribosomal_zn-bd"/>
</dbReference>
<dbReference type="SUPFAM" id="SSF57829">
    <property type="entry name" value="Zn-binding ribosomal proteins"/>
    <property type="match status" value="1"/>
</dbReference>
<dbReference type="EMBL" id="FNFE01000001">
    <property type="protein sequence ID" value="SDJ38066.1"/>
    <property type="molecule type" value="Genomic_DNA"/>
</dbReference>
<comment type="similarity">
    <text evidence="3">Belongs to the eukaryotic ribosomal protein eL40 family.</text>
</comment>
<evidence type="ECO:0000313" key="6">
    <source>
        <dbReference type="EMBL" id="SDJ38066.1"/>
    </source>
</evidence>
<keyword evidence="7" id="KW-1185">Reference proteome</keyword>
<evidence type="ECO:0000256" key="2">
    <source>
        <dbReference type="ARBA" id="ARBA00023274"/>
    </source>
</evidence>
<sequence length="77" mass="8737">MHSRSYIDLEGTQSQDHSGYMCDRSTTGMASFDAAEKRTLEKMICMRCNARNSQKAKRCRKCGYAKLRPKAKEARAA</sequence>
<dbReference type="HAMAP" id="MF_00788">
    <property type="entry name" value="Ribosomal_eL40"/>
    <property type="match status" value="1"/>
</dbReference>
<feature type="domain" description="Large ribosomal subunit protein eL40" evidence="5">
    <location>
        <begin position="26"/>
        <end position="74"/>
    </location>
</feature>
<evidence type="ECO:0000259" key="5">
    <source>
        <dbReference type="SMART" id="SM01377"/>
    </source>
</evidence>
<dbReference type="PANTHER" id="PTHR39649">
    <property type="entry name" value="50S RIBOSOMAL PROTEIN L40E"/>
    <property type="match status" value="1"/>
</dbReference>
<evidence type="ECO:0000313" key="7">
    <source>
        <dbReference type="Proteomes" id="UP000198882"/>
    </source>
</evidence>
<gene>
    <name evidence="3" type="primary">rpl40e</name>
    <name evidence="6" type="ORF">SAMN04515672_0373</name>
</gene>
<dbReference type="GO" id="GO:0006412">
    <property type="term" value="P:translation"/>
    <property type="evidence" value="ECO:0007669"/>
    <property type="project" value="UniProtKB-UniRule"/>
</dbReference>
<organism evidence="6 7">
    <name type="scientific">Natronorubrum texcoconense</name>
    <dbReference type="NCBI Taxonomy" id="1095776"/>
    <lineage>
        <taxon>Archaea</taxon>
        <taxon>Methanobacteriati</taxon>
        <taxon>Methanobacteriota</taxon>
        <taxon>Stenosarchaea group</taxon>
        <taxon>Halobacteria</taxon>
        <taxon>Halobacteriales</taxon>
        <taxon>Natrialbaceae</taxon>
        <taxon>Natronorubrum</taxon>
    </lineage>
</organism>
<dbReference type="GO" id="GO:0003735">
    <property type="term" value="F:structural constituent of ribosome"/>
    <property type="evidence" value="ECO:0007669"/>
    <property type="project" value="InterPro"/>
</dbReference>
<dbReference type="Gene3D" id="4.10.1060.50">
    <property type="match status" value="1"/>
</dbReference>
<dbReference type="STRING" id="1095776.SAMN04515672_0373"/>
<evidence type="ECO:0000256" key="4">
    <source>
        <dbReference type="SAM" id="MobiDB-lite"/>
    </source>
</evidence>
<keyword evidence="1 3" id="KW-0689">Ribosomal protein</keyword>
<reference evidence="7" key="1">
    <citation type="submission" date="2016-10" db="EMBL/GenBank/DDBJ databases">
        <authorList>
            <person name="Varghese N."/>
            <person name="Submissions S."/>
        </authorList>
    </citation>
    <scope>NUCLEOTIDE SEQUENCE [LARGE SCALE GENOMIC DNA]</scope>
    <source>
        <strain evidence="7">B4,CECT 8067,JCM 17497</strain>
    </source>
</reference>
<evidence type="ECO:0000256" key="3">
    <source>
        <dbReference type="HAMAP-Rule" id="MF_00788"/>
    </source>
</evidence>
<dbReference type="Proteomes" id="UP000198882">
    <property type="component" value="Unassembled WGS sequence"/>
</dbReference>
<dbReference type="PANTHER" id="PTHR39649:SF1">
    <property type="entry name" value="LARGE RIBOSOMAL SUBUNIT PROTEIN EL40"/>
    <property type="match status" value="1"/>
</dbReference>
<protein>
    <recommendedName>
        <fullName evidence="3">Large ribosomal subunit protein eL40</fullName>
    </recommendedName>
</protein>
<dbReference type="NCBIfam" id="NF003161">
    <property type="entry name" value="PRK04136.1"/>
    <property type="match status" value="1"/>
</dbReference>
<dbReference type="GO" id="GO:0005840">
    <property type="term" value="C:ribosome"/>
    <property type="evidence" value="ECO:0007669"/>
    <property type="project" value="UniProtKB-KW"/>
</dbReference>
<proteinExistence type="inferred from homology"/>
<dbReference type="Pfam" id="PF01020">
    <property type="entry name" value="Ribosomal_L40e"/>
    <property type="match status" value="1"/>
</dbReference>
<dbReference type="InterPro" id="IPR038587">
    <property type="entry name" value="Ribosomal_eL40_sf"/>
</dbReference>